<name>A0ACB9J5H8_9ASTR</name>
<organism evidence="1 2">
    <name type="scientific">Smallanthus sonchifolius</name>
    <dbReference type="NCBI Taxonomy" id="185202"/>
    <lineage>
        <taxon>Eukaryota</taxon>
        <taxon>Viridiplantae</taxon>
        <taxon>Streptophyta</taxon>
        <taxon>Embryophyta</taxon>
        <taxon>Tracheophyta</taxon>
        <taxon>Spermatophyta</taxon>
        <taxon>Magnoliopsida</taxon>
        <taxon>eudicotyledons</taxon>
        <taxon>Gunneridae</taxon>
        <taxon>Pentapetalae</taxon>
        <taxon>asterids</taxon>
        <taxon>campanulids</taxon>
        <taxon>Asterales</taxon>
        <taxon>Asteraceae</taxon>
        <taxon>Asteroideae</taxon>
        <taxon>Heliantheae alliance</taxon>
        <taxon>Millerieae</taxon>
        <taxon>Smallanthus</taxon>
    </lineage>
</organism>
<protein>
    <submittedName>
        <fullName evidence="1">Uncharacterized protein</fullName>
    </submittedName>
</protein>
<dbReference type="EMBL" id="CM042022">
    <property type="protein sequence ID" value="KAI3815188.1"/>
    <property type="molecule type" value="Genomic_DNA"/>
</dbReference>
<accession>A0ACB9J5H8</accession>
<evidence type="ECO:0000313" key="2">
    <source>
        <dbReference type="Proteomes" id="UP001056120"/>
    </source>
</evidence>
<reference evidence="2" key="1">
    <citation type="journal article" date="2022" name="Mol. Ecol. Resour.">
        <title>The genomes of chicory, endive, great burdock and yacon provide insights into Asteraceae palaeo-polyploidization history and plant inulin production.</title>
        <authorList>
            <person name="Fan W."/>
            <person name="Wang S."/>
            <person name="Wang H."/>
            <person name="Wang A."/>
            <person name="Jiang F."/>
            <person name="Liu H."/>
            <person name="Zhao H."/>
            <person name="Xu D."/>
            <person name="Zhang Y."/>
        </authorList>
    </citation>
    <scope>NUCLEOTIDE SEQUENCE [LARGE SCALE GENOMIC DNA]</scope>
    <source>
        <strain evidence="2">cv. Yunnan</strain>
    </source>
</reference>
<gene>
    <name evidence="1" type="ORF">L1987_14847</name>
</gene>
<proteinExistence type="predicted"/>
<comment type="caution">
    <text evidence="1">The sequence shown here is derived from an EMBL/GenBank/DDBJ whole genome shotgun (WGS) entry which is preliminary data.</text>
</comment>
<reference evidence="1 2" key="2">
    <citation type="journal article" date="2022" name="Mol. Ecol. Resour.">
        <title>The genomes of chicory, endive, great burdock and yacon provide insights into Asteraceae paleo-polyploidization history and plant inulin production.</title>
        <authorList>
            <person name="Fan W."/>
            <person name="Wang S."/>
            <person name="Wang H."/>
            <person name="Wang A."/>
            <person name="Jiang F."/>
            <person name="Liu H."/>
            <person name="Zhao H."/>
            <person name="Xu D."/>
            <person name="Zhang Y."/>
        </authorList>
    </citation>
    <scope>NUCLEOTIDE SEQUENCE [LARGE SCALE GENOMIC DNA]</scope>
    <source>
        <strain evidence="2">cv. Yunnan</strain>
        <tissue evidence="1">Leaves</tissue>
    </source>
</reference>
<evidence type="ECO:0000313" key="1">
    <source>
        <dbReference type="EMBL" id="KAI3815188.1"/>
    </source>
</evidence>
<sequence>MAILQRPINCRLYMCGCVHLHPGLVGAWVWWFEVHLVDCLYGDVNRPTRHLKVKSPRTPFVQLSLHLFTLLPTKILNKMTLFYLACN</sequence>
<dbReference type="Proteomes" id="UP001056120">
    <property type="component" value="Linkage Group LG05"/>
</dbReference>
<keyword evidence="2" id="KW-1185">Reference proteome</keyword>